<dbReference type="SUPFAM" id="SSF52058">
    <property type="entry name" value="L domain-like"/>
    <property type="match status" value="1"/>
</dbReference>
<reference evidence="4" key="2">
    <citation type="submission" date="2021-01" db="UniProtKB">
        <authorList>
            <consortium name="EnsemblMetazoa"/>
        </authorList>
    </citation>
    <scope>IDENTIFICATION</scope>
</reference>
<dbReference type="InterPro" id="IPR001611">
    <property type="entry name" value="Leu-rich_rpt"/>
</dbReference>
<dbReference type="OrthoDB" id="1517790at2759"/>
<evidence type="ECO:0000313" key="5">
    <source>
        <dbReference type="Proteomes" id="UP000007110"/>
    </source>
</evidence>
<reference evidence="5" key="1">
    <citation type="submission" date="2015-02" db="EMBL/GenBank/DDBJ databases">
        <title>Genome sequencing for Strongylocentrotus purpuratus.</title>
        <authorList>
            <person name="Murali S."/>
            <person name="Liu Y."/>
            <person name="Vee V."/>
            <person name="English A."/>
            <person name="Wang M."/>
            <person name="Skinner E."/>
            <person name="Han Y."/>
            <person name="Muzny D.M."/>
            <person name="Worley K.C."/>
            <person name="Gibbs R.A."/>
        </authorList>
    </citation>
    <scope>NUCLEOTIDE SEQUENCE</scope>
</reference>
<dbReference type="CTD" id="755"/>
<keyword evidence="1" id="KW-0433">Leucine-rich repeat</keyword>
<dbReference type="Pfam" id="PF19252">
    <property type="entry name" value="HIND"/>
    <property type="match status" value="1"/>
</dbReference>
<dbReference type="InterPro" id="IPR032675">
    <property type="entry name" value="LRR_dom_sf"/>
</dbReference>
<dbReference type="KEGG" id="spu:576797"/>
<evidence type="ECO:0000313" key="4">
    <source>
        <dbReference type="EnsemblMetazoa" id="XP_782159"/>
    </source>
</evidence>
<dbReference type="PANTHER" id="PTHR18849:SF0">
    <property type="entry name" value="CILIA- AND FLAGELLA-ASSOCIATED PROTEIN 410-RELATED"/>
    <property type="match status" value="1"/>
</dbReference>
<keyword evidence="2" id="KW-0677">Repeat</keyword>
<dbReference type="PANTHER" id="PTHR18849">
    <property type="entry name" value="LEUCINE RICH REPEAT PROTEIN"/>
    <property type="match status" value="1"/>
</dbReference>
<evidence type="ECO:0000256" key="1">
    <source>
        <dbReference type="ARBA" id="ARBA00022614"/>
    </source>
</evidence>
<dbReference type="Pfam" id="PF12799">
    <property type="entry name" value="LRR_4"/>
    <property type="match status" value="1"/>
</dbReference>
<dbReference type="InterPro" id="IPR045347">
    <property type="entry name" value="HIND"/>
</dbReference>
<dbReference type="GO" id="GO:0036064">
    <property type="term" value="C:ciliary basal body"/>
    <property type="evidence" value="ECO:0007669"/>
    <property type="project" value="UniProtKB-ARBA"/>
</dbReference>
<accession>A0A7M7RCK4</accession>
<dbReference type="InParanoid" id="A0A7M7RCK4"/>
<evidence type="ECO:0000256" key="3">
    <source>
        <dbReference type="SAM" id="MobiDB-lite"/>
    </source>
</evidence>
<evidence type="ECO:0000256" key="2">
    <source>
        <dbReference type="ARBA" id="ARBA00022737"/>
    </source>
</evidence>
<dbReference type="GO" id="GO:0097733">
    <property type="term" value="C:photoreceptor cell cilium"/>
    <property type="evidence" value="ECO:0007669"/>
    <property type="project" value="UniProtKB-ARBA"/>
</dbReference>
<dbReference type="GO" id="GO:0007010">
    <property type="term" value="P:cytoskeleton organization"/>
    <property type="evidence" value="ECO:0000318"/>
    <property type="project" value="GO_Central"/>
</dbReference>
<organism evidence="4 5">
    <name type="scientific">Strongylocentrotus purpuratus</name>
    <name type="common">Purple sea urchin</name>
    <dbReference type="NCBI Taxonomy" id="7668"/>
    <lineage>
        <taxon>Eukaryota</taxon>
        <taxon>Metazoa</taxon>
        <taxon>Echinodermata</taxon>
        <taxon>Eleutherozoa</taxon>
        <taxon>Echinozoa</taxon>
        <taxon>Echinoidea</taxon>
        <taxon>Euechinoidea</taxon>
        <taxon>Echinacea</taxon>
        <taxon>Camarodonta</taxon>
        <taxon>Echinidea</taxon>
        <taxon>Strongylocentrotidae</taxon>
        <taxon>Strongylocentrotus</taxon>
    </lineage>
</organism>
<dbReference type="GeneID" id="576797"/>
<dbReference type="GO" id="GO:0046540">
    <property type="term" value="C:U4/U6 x U5 tri-snRNP complex"/>
    <property type="evidence" value="ECO:0007669"/>
    <property type="project" value="InterPro"/>
</dbReference>
<evidence type="ECO:0008006" key="6">
    <source>
        <dbReference type="Google" id="ProtNLM"/>
    </source>
</evidence>
<dbReference type="FunFam" id="3.80.10.10:FF:000094">
    <property type="entry name" value="protein C21orf2 isoform X1"/>
    <property type="match status" value="1"/>
</dbReference>
<dbReference type="OMA" id="HCTHTPA"/>
<feature type="compositionally biased region" description="Polar residues" evidence="3">
    <location>
        <begin position="144"/>
        <end position="159"/>
    </location>
</feature>
<dbReference type="Proteomes" id="UP000007110">
    <property type="component" value="Unassembled WGS sequence"/>
</dbReference>
<feature type="region of interest" description="Disordered" evidence="3">
    <location>
        <begin position="143"/>
        <end position="166"/>
    </location>
</feature>
<name>A0A7M7RCK4_STRPU</name>
<keyword evidence="5" id="KW-1185">Reference proteome</keyword>
<dbReference type="PROSITE" id="PS51450">
    <property type="entry name" value="LRR"/>
    <property type="match status" value="1"/>
</dbReference>
<dbReference type="AlphaFoldDB" id="A0A7M7RCK4"/>
<dbReference type="RefSeq" id="XP_782159.4">
    <property type="nucleotide sequence ID" value="XM_777066.5"/>
</dbReference>
<dbReference type="EnsemblMetazoa" id="XM_777066">
    <property type="protein sequence ID" value="XP_782159"/>
    <property type="gene ID" value="LOC576797"/>
</dbReference>
<dbReference type="InterPro" id="IPR025875">
    <property type="entry name" value="Leu-rich_rpt_4"/>
</dbReference>
<protein>
    <recommendedName>
        <fullName evidence="6">Cilia- and flagella-associated protein 410</fullName>
    </recommendedName>
</protein>
<dbReference type="GO" id="GO:0000398">
    <property type="term" value="P:mRNA splicing, via spliceosome"/>
    <property type="evidence" value="ECO:0007669"/>
    <property type="project" value="InterPro"/>
</dbReference>
<dbReference type="Gene3D" id="3.80.10.10">
    <property type="entry name" value="Ribonuclease Inhibitor"/>
    <property type="match status" value="1"/>
</dbReference>
<proteinExistence type="predicted"/>
<sequence length="243" mass="27139">MVKLTEGIVLAKARASDLENVKKLNCWGGGLTDVSIFQQMPNIEVISLSVNSITTLEDFGFCCNLTELYVRRNCIASLSEVWFLRNLPKLRVLWLADNPCAAGDNYRATVLRILPNLHKLDNIVVTFDEVNRALEEGDELEPPINSSGIYSNGHIPNNNKDNKENRDSSMEFMTLDETNKIREQLGLKPLSSDKLSPAKHKTISSHKTKNASILSAVLTLIKELDRDSLEVVANACKDRLESL</sequence>